<organism evidence="7 8">
    <name type="scientific">Halalkalibacter nanhaiisediminis</name>
    <dbReference type="NCBI Taxonomy" id="688079"/>
    <lineage>
        <taxon>Bacteria</taxon>
        <taxon>Bacillati</taxon>
        <taxon>Bacillota</taxon>
        <taxon>Bacilli</taxon>
        <taxon>Bacillales</taxon>
        <taxon>Bacillaceae</taxon>
        <taxon>Halalkalibacter</taxon>
    </lineage>
</organism>
<proteinExistence type="inferred from homology"/>
<keyword evidence="3 6" id="KW-0812">Transmembrane</keyword>
<dbReference type="PANTHER" id="PTHR13353:SF5">
    <property type="entry name" value="TRANSMEMBRANE PROTEIN 19"/>
    <property type="match status" value="1"/>
</dbReference>
<feature type="transmembrane region" description="Helical" evidence="6">
    <location>
        <begin position="26"/>
        <end position="54"/>
    </location>
</feature>
<evidence type="ECO:0000256" key="4">
    <source>
        <dbReference type="ARBA" id="ARBA00022989"/>
    </source>
</evidence>
<comment type="similarity">
    <text evidence="2">Belongs to the TMEM19 family.</text>
</comment>
<reference evidence="7 8" key="1">
    <citation type="journal article" date="2015" name="Stand. Genomic Sci.">
        <title>Genomic Encyclopedia of Bacterial and Archaeal Type Strains, Phase III: the genomes of soil and plant-associated and newly described type strains.</title>
        <authorList>
            <person name="Whitman W.B."/>
            <person name="Woyke T."/>
            <person name="Klenk H.P."/>
            <person name="Zhou Y."/>
            <person name="Lilburn T.G."/>
            <person name="Beck B.J."/>
            <person name="De Vos P."/>
            <person name="Vandamme P."/>
            <person name="Eisen J.A."/>
            <person name="Garrity G."/>
            <person name="Hugenholtz P."/>
            <person name="Kyrpides N.C."/>
        </authorList>
    </citation>
    <scope>NUCLEOTIDE SEQUENCE [LARGE SCALE GENOMIC DNA]</scope>
    <source>
        <strain evidence="7 8">CGMCC 1.10116</strain>
    </source>
</reference>
<keyword evidence="8" id="KW-1185">Reference proteome</keyword>
<keyword evidence="4 6" id="KW-1133">Transmembrane helix</keyword>
<keyword evidence="5 6" id="KW-0472">Membrane</keyword>
<evidence type="ECO:0000256" key="5">
    <source>
        <dbReference type="ARBA" id="ARBA00023136"/>
    </source>
</evidence>
<evidence type="ECO:0000256" key="3">
    <source>
        <dbReference type="ARBA" id="ARBA00022692"/>
    </source>
</evidence>
<name>A0A562QM46_9BACI</name>
<dbReference type="OrthoDB" id="9808500at2"/>
<gene>
    <name evidence="7" type="ORF">IQ10_01142</name>
</gene>
<dbReference type="GO" id="GO:0016020">
    <property type="term" value="C:membrane"/>
    <property type="evidence" value="ECO:0007669"/>
    <property type="project" value="UniProtKB-SubCell"/>
</dbReference>
<dbReference type="EMBL" id="VLKZ01000003">
    <property type="protein sequence ID" value="TWI57814.1"/>
    <property type="molecule type" value="Genomic_DNA"/>
</dbReference>
<dbReference type="PANTHER" id="PTHR13353">
    <property type="entry name" value="TRANSMEMBRANE PROTEIN 19"/>
    <property type="match status" value="1"/>
</dbReference>
<protein>
    <submittedName>
        <fullName evidence="7">Uncharacterized protein (TIGR00297 family)</fullName>
    </submittedName>
</protein>
<evidence type="ECO:0000313" key="8">
    <source>
        <dbReference type="Proteomes" id="UP000315711"/>
    </source>
</evidence>
<feature type="transmembrane region" description="Helical" evidence="6">
    <location>
        <begin position="151"/>
        <end position="177"/>
    </location>
</feature>
<dbReference type="RefSeq" id="WP_144449511.1">
    <property type="nucleotide sequence ID" value="NZ_VLKZ01000003.1"/>
</dbReference>
<accession>A0A562QM46</accession>
<feature type="transmembrane region" description="Helical" evidence="6">
    <location>
        <begin position="243"/>
        <end position="263"/>
    </location>
</feature>
<evidence type="ECO:0000313" key="7">
    <source>
        <dbReference type="EMBL" id="TWI57814.1"/>
    </source>
</evidence>
<comment type="caution">
    <text evidence="7">The sequence shown here is derived from an EMBL/GenBank/DDBJ whole genome shotgun (WGS) entry which is preliminary data.</text>
</comment>
<evidence type="ECO:0000256" key="2">
    <source>
        <dbReference type="ARBA" id="ARBA00009012"/>
    </source>
</evidence>
<feature type="transmembrane region" description="Helical" evidence="6">
    <location>
        <begin position="184"/>
        <end position="211"/>
    </location>
</feature>
<sequence>MIIFLLVGVLIFSVYAFVTKKLTLSGAIAAAVVGSSITIGFQLFGLLLLALFFFSSNIFSALKRKQIKEIEEITEKGDRRDAMQVMANGGVAAILSVFYLLFPSPLIICGFVASLAAANADTWASEIGAFSKNQPFHLLKWRQVPPGTSGAITALGSAAAFAGSFIIVVFAIFFWWGSHYNSHLLLMALIVAGFIGNLFDTLLGALCQVVYRCPVCGLETERKIHCDELTERTYGVKWINNDMVNIGCTIVGAIGGIGAGWLLL</sequence>
<evidence type="ECO:0000256" key="1">
    <source>
        <dbReference type="ARBA" id="ARBA00004141"/>
    </source>
</evidence>
<dbReference type="InterPro" id="IPR002794">
    <property type="entry name" value="DUF92_TMEM19"/>
</dbReference>
<dbReference type="Pfam" id="PF01940">
    <property type="entry name" value="DUF92"/>
    <property type="match status" value="1"/>
</dbReference>
<dbReference type="Proteomes" id="UP000315711">
    <property type="component" value="Unassembled WGS sequence"/>
</dbReference>
<feature type="transmembrane region" description="Helical" evidence="6">
    <location>
        <begin position="89"/>
        <end position="113"/>
    </location>
</feature>
<comment type="subcellular location">
    <subcellularLocation>
        <location evidence="1">Membrane</location>
        <topology evidence="1">Multi-pass membrane protein</topology>
    </subcellularLocation>
</comment>
<evidence type="ECO:0000256" key="6">
    <source>
        <dbReference type="SAM" id="Phobius"/>
    </source>
</evidence>
<dbReference type="AlphaFoldDB" id="A0A562QM46"/>